<dbReference type="Proteomes" id="UP000017836">
    <property type="component" value="Unassembled WGS sequence"/>
</dbReference>
<name>U5CXJ7_AMBTC</name>
<dbReference type="PANTHER" id="PTHR11062">
    <property type="entry name" value="EXOSTOSIN HEPARAN SULFATE GLYCOSYLTRANSFERASE -RELATED"/>
    <property type="match status" value="1"/>
</dbReference>
<evidence type="ECO:0000256" key="2">
    <source>
        <dbReference type="ARBA" id="ARBA00010271"/>
    </source>
</evidence>
<organism evidence="7 8">
    <name type="scientific">Amborella trichopoda</name>
    <dbReference type="NCBI Taxonomy" id="13333"/>
    <lineage>
        <taxon>Eukaryota</taxon>
        <taxon>Viridiplantae</taxon>
        <taxon>Streptophyta</taxon>
        <taxon>Embryophyta</taxon>
        <taxon>Tracheophyta</taxon>
        <taxon>Spermatophyta</taxon>
        <taxon>Magnoliopsida</taxon>
        <taxon>Amborellales</taxon>
        <taxon>Amborellaceae</taxon>
        <taxon>Amborella</taxon>
    </lineage>
</organism>
<evidence type="ECO:0000256" key="4">
    <source>
        <dbReference type="ARBA" id="ARBA00022968"/>
    </source>
</evidence>
<keyword evidence="4" id="KW-0735">Signal-anchor</keyword>
<dbReference type="InterPro" id="IPR004263">
    <property type="entry name" value="Exostosin"/>
</dbReference>
<keyword evidence="4" id="KW-0812">Transmembrane</keyword>
<keyword evidence="8" id="KW-1185">Reference proteome</keyword>
<reference evidence="8" key="1">
    <citation type="journal article" date="2013" name="Science">
        <title>The Amborella genome and the evolution of flowering plants.</title>
        <authorList>
            <consortium name="Amborella Genome Project"/>
        </authorList>
    </citation>
    <scope>NUCLEOTIDE SEQUENCE [LARGE SCALE GENOMIC DNA]</scope>
</reference>
<dbReference type="EMBL" id="KI392290">
    <property type="protein sequence ID" value="ERN18031.1"/>
    <property type="molecule type" value="Genomic_DNA"/>
</dbReference>
<protein>
    <recommendedName>
        <fullName evidence="6">Exostosin GT47 domain-containing protein</fullName>
    </recommendedName>
</protein>
<dbReference type="HOGENOM" id="CLU_025166_1_3_1"/>
<comment type="similarity">
    <text evidence="2">Belongs to the glycosyltransferase 47 family.</text>
</comment>
<keyword evidence="5" id="KW-0333">Golgi apparatus</keyword>
<gene>
    <name evidence="7" type="ORF">AMTR_s00046p00183980</name>
</gene>
<dbReference type="eggNOG" id="KOG1021">
    <property type="taxonomic scope" value="Eukaryota"/>
</dbReference>
<proteinExistence type="inferred from homology"/>
<evidence type="ECO:0000256" key="1">
    <source>
        <dbReference type="ARBA" id="ARBA00004323"/>
    </source>
</evidence>
<dbReference type="AlphaFoldDB" id="U5CXJ7"/>
<keyword evidence="3" id="KW-0808">Transferase</keyword>
<evidence type="ECO:0000313" key="7">
    <source>
        <dbReference type="EMBL" id="ERN18031.1"/>
    </source>
</evidence>
<evidence type="ECO:0000256" key="3">
    <source>
        <dbReference type="ARBA" id="ARBA00022676"/>
    </source>
</evidence>
<dbReference type="GO" id="GO:0016757">
    <property type="term" value="F:glycosyltransferase activity"/>
    <property type="evidence" value="ECO:0007669"/>
    <property type="project" value="UniProtKB-KW"/>
</dbReference>
<evidence type="ECO:0000313" key="8">
    <source>
        <dbReference type="Proteomes" id="UP000017836"/>
    </source>
</evidence>
<comment type="subcellular location">
    <subcellularLocation>
        <location evidence="1">Golgi apparatus membrane</location>
        <topology evidence="1">Single-pass type II membrane protein</topology>
    </subcellularLocation>
</comment>
<dbReference type="Gramene" id="ERN18031">
    <property type="protein sequence ID" value="ERN18031"/>
    <property type="gene ID" value="AMTR_s00046p00183980"/>
</dbReference>
<dbReference type="PANTHER" id="PTHR11062:SF337">
    <property type="entry name" value="OS04G0109900 PROTEIN"/>
    <property type="match status" value="1"/>
</dbReference>
<dbReference type="GO" id="GO:0000139">
    <property type="term" value="C:Golgi membrane"/>
    <property type="evidence" value="ECO:0007669"/>
    <property type="project" value="UniProtKB-SubCell"/>
</dbReference>
<dbReference type="Pfam" id="PF03016">
    <property type="entry name" value="Exostosin_GT47"/>
    <property type="match status" value="1"/>
</dbReference>
<dbReference type="OMA" id="WDPTRAH"/>
<dbReference type="InterPro" id="IPR040911">
    <property type="entry name" value="Exostosin_GT47"/>
</dbReference>
<evidence type="ECO:0000259" key="6">
    <source>
        <dbReference type="Pfam" id="PF03016"/>
    </source>
</evidence>
<feature type="domain" description="Exostosin GT47" evidence="6">
    <location>
        <begin position="130"/>
        <end position="412"/>
    </location>
</feature>
<keyword evidence="3" id="KW-0328">Glycosyltransferase</keyword>
<accession>U5CXJ7</accession>
<evidence type="ECO:0000256" key="5">
    <source>
        <dbReference type="ARBA" id="ARBA00023034"/>
    </source>
</evidence>
<sequence length="462" mass="52722">MESLCKLSLGLPLFLLFAYVTWALLSVPPQTLSSWKFNRRALTLHQVAALRYEKPTLKPTLNPPQTPKPIKPVVRSHAQVIEAGLARARKAIKDAASNPNSSLINDPLFSPDPQIFRNPAAFHRSYLEMENRLKIFVYKEGEPPLVHDGPCKNIYTIEGRFIHELELGTSSFLTKKPEQAHLYFLPLSVTQMVTYLYKPLSYDLTPLKRFVSDYVSLISSRHPFWNASLGADHFFLSCHDWAPHVSRSNHNLYNTSIRVLCNANTSEGFNPSKDISLPEINLRTGELPAQLLTPADPRHPRPILAFFAGGLHGPIRPLLLQQWQSKDPDIKVYQYLPKGLNYYDLMSKSKYCLCPSGYEVASPRVVEAIHSGCVPVLISNSYVLPFSDVLRWEAFTVSLSLSEIPRVKEILEGIPEGEYQRLRENLGRVRRHFVLNQPAQRLDVFHMVMHSLWLRRLNLRMP</sequence>